<gene>
    <name evidence="4" type="ORF">GCM10022286_05380</name>
</gene>
<dbReference type="SUPFAM" id="SSF46785">
    <property type="entry name" value="Winged helix' DNA-binding domain"/>
    <property type="match status" value="1"/>
</dbReference>
<evidence type="ECO:0000259" key="2">
    <source>
        <dbReference type="Pfam" id="PF03551"/>
    </source>
</evidence>
<evidence type="ECO:0000313" key="5">
    <source>
        <dbReference type="Proteomes" id="UP001415169"/>
    </source>
</evidence>
<accession>A0ABP7ZF38</accession>
<feature type="domain" description="Transcription regulator PadR N-terminal" evidence="2">
    <location>
        <begin position="22"/>
        <end position="91"/>
    </location>
</feature>
<dbReference type="InterPro" id="IPR018309">
    <property type="entry name" value="Tscrpt_reg_PadR_C"/>
</dbReference>
<dbReference type="InterPro" id="IPR005149">
    <property type="entry name" value="Tscrpt_reg_PadR_N"/>
</dbReference>
<dbReference type="Proteomes" id="UP001415169">
    <property type="component" value="Unassembled WGS sequence"/>
</dbReference>
<evidence type="ECO:0000256" key="1">
    <source>
        <dbReference type="SAM" id="MobiDB-lite"/>
    </source>
</evidence>
<dbReference type="Pfam" id="PF03551">
    <property type="entry name" value="PadR"/>
    <property type="match status" value="1"/>
</dbReference>
<comment type="caution">
    <text evidence="4">The sequence shown here is derived from an EMBL/GenBank/DDBJ whole genome shotgun (WGS) entry which is preliminary data.</text>
</comment>
<dbReference type="InterPro" id="IPR036388">
    <property type="entry name" value="WH-like_DNA-bd_sf"/>
</dbReference>
<reference evidence="4" key="1">
    <citation type="journal article" date="2014" name="Int. J. Syst. Evol. Microbiol.">
        <title>Complete genome of a new Firmicutes species belonging to the dominant human colonic microbiota ('Ruminococcus bicirculans') reveals two chromosomes and a selective capacity to utilize plant glucans.</title>
        <authorList>
            <consortium name="NISC Comparative Sequencing Program"/>
            <person name="Wegmann U."/>
            <person name="Louis P."/>
            <person name="Goesmann A."/>
            <person name="Henrissat B."/>
            <person name="Duncan S.H."/>
            <person name="Flint H.J."/>
        </authorList>
    </citation>
    <scope>NUCLEOTIDE SEQUENCE</scope>
    <source>
        <strain evidence="4">JCM 17590</strain>
    </source>
</reference>
<sequence length="219" mass="24164">MSSLRVCNYSVYTYRMSVRQSLLAILDQGPCYGYQLRAEFDRRTGGTWPLNVGQIYQTLERLERDGLVAKGDSDREGRAYYEITDAGREAVSSWLSSPVERQTAARDELAIKLAVAATLPGVDVTEVIQVQRTATLALLRDLTRTKDAIDEPGSAEDLAYLLLIDAQIFQIDGELRWLDHAEGRLARAVAAGVTGELPLSTEVPKRGRPARVHSAAKEA</sequence>
<proteinExistence type="predicted"/>
<evidence type="ECO:0000259" key="3">
    <source>
        <dbReference type="Pfam" id="PF10400"/>
    </source>
</evidence>
<dbReference type="Gene3D" id="1.10.10.10">
    <property type="entry name" value="Winged helix-like DNA-binding domain superfamily/Winged helix DNA-binding domain"/>
    <property type="match status" value="1"/>
</dbReference>
<dbReference type="EMBL" id="BAABBV010000001">
    <property type="protein sequence ID" value="GAA4155840.1"/>
    <property type="molecule type" value="Genomic_DNA"/>
</dbReference>
<dbReference type="PANTHER" id="PTHR43252">
    <property type="entry name" value="TRANSCRIPTIONAL REGULATOR YQJI"/>
    <property type="match status" value="1"/>
</dbReference>
<dbReference type="PANTHER" id="PTHR43252:SF6">
    <property type="entry name" value="NEGATIVE TRANSCRIPTION REGULATOR PADR"/>
    <property type="match status" value="1"/>
</dbReference>
<name>A0ABP7ZF38_9MICO</name>
<dbReference type="InterPro" id="IPR036390">
    <property type="entry name" value="WH_DNA-bd_sf"/>
</dbReference>
<evidence type="ECO:0000313" key="4">
    <source>
        <dbReference type="EMBL" id="GAA4155840.1"/>
    </source>
</evidence>
<feature type="domain" description="Transcription regulator PadR C-terminal" evidence="3">
    <location>
        <begin position="106"/>
        <end position="185"/>
    </location>
</feature>
<protein>
    <submittedName>
        <fullName evidence="4">Helix-turn-helix transcriptional regulator</fullName>
    </submittedName>
</protein>
<reference evidence="4" key="2">
    <citation type="submission" date="2023-12" db="EMBL/GenBank/DDBJ databases">
        <authorList>
            <person name="Sun Q."/>
            <person name="Inoue M."/>
        </authorList>
    </citation>
    <scope>NUCLEOTIDE SEQUENCE</scope>
    <source>
        <strain evidence="4">JCM 17590</strain>
    </source>
</reference>
<feature type="region of interest" description="Disordered" evidence="1">
    <location>
        <begin position="200"/>
        <end position="219"/>
    </location>
</feature>
<organism evidence="4 5">
    <name type="scientific">Gryllotalpicola daejeonensis</name>
    <dbReference type="NCBI Taxonomy" id="993087"/>
    <lineage>
        <taxon>Bacteria</taxon>
        <taxon>Bacillati</taxon>
        <taxon>Actinomycetota</taxon>
        <taxon>Actinomycetes</taxon>
        <taxon>Micrococcales</taxon>
        <taxon>Microbacteriaceae</taxon>
        <taxon>Gryllotalpicola</taxon>
    </lineage>
</organism>
<keyword evidence="5" id="KW-1185">Reference proteome</keyword>
<dbReference type="Pfam" id="PF10400">
    <property type="entry name" value="Vir_act_alpha_C"/>
    <property type="match status" value="1"/>
</dbReference>